<keyword evidence="2" id="KW-1185">Reference proteome</keyword>
<evidence type="ECO:0000313" key="2">
    <source>
        <dbReference type="Proteomes" id="UP001196413"/>
    </source>
</evidence>
<dbReference type="AlphaFoldDB" id="A0AAD5WJX5"/>
<organism evidence="1 2">
    <name type="scientific">Parelaphostrongylus tenuis</name>
    <name type="common">Meningeal worm</name>
    <dbReference type="NCBI Taxonomy" id="148309"/>
    <lineage>
        <taxon>Eukaryota</taxon>
        <taxon>Metazoa</taxon>
        <taxon>Ecdysozoa</taxon>
        <taxon>Nematoda</taxon>
        <taxon>Chromadorea</taxon>
        <taxon>Rhabditida</taxon>
        <taxon>Rhabditina</taxon>
        <taxon>Rhabditomorpha</taxon>
        <taxon>Strongyloidea</taxon>
        <taxon>Metastrongylidae</taxon>
        <taxon>Parelaphostrongylus</taxon>
    </lineage>
</organism>
<protein>
    <submittedName>
        <fullName evidence="1">Uncharacterized protein</fullName>
    </submittedName>
</protein>
<name>A0AAD5WJX5_PARTN</name>
<reference evidence="1" key="1">
    <citation type="submission" date="2021-06" db="EMBL/GenBank/DDBJ databases">
        <title>Parelaphostrongylus tenuis whole genome reference sequence.</title>
        <authorList>
            <person name="Garwood T.J."/>
            <person name="Larsen P.A."/>
            <person name="Fountain-Jones N.M."/>
            <person name="Garbe J.R."/>
            <person name="Macchietto M.G."/>
            <person name="Kania S.A."/>
            <person name="Gerhold R.W."/>
            <person name="Richards J.E."/>
            <person name="Wolf T.M."/>
        </authorList>
    </citation>
    <scope>NUCLEOTIDE SEQUENCE</scope>
    <source>
        <strain evidence="1">MNPRO001-30</strain>
        <tissue evidence="1">Meninges</tissue>
    </source>
</reference>
<gene>
    <name evidence="1" type="ORF">KIN20_034278</name>
</gene>
<comment type="caution">
    <text evidence="1">The sequence shown here is derived from an EMBL/GenBank/DDBJ whole genome shotgun (WGS) entry which is preliminary data.</text>
</comment>
<dbReference type="Proteomes" id="UP001196413">
    <property type="component" value="Unassembled WGS sequence"/>
</dbReference>
<sequence>MSTVTPAKGYQVFSVCLAAILPMLRQQINSALIKLILLRCTPTRHEDAHEFFHSSSLEGQKQVTRREMYEE</sequence>
<accession>A0AAD5WJX5</accession>
<proteinExistence type="predicted"/>
<evidence type="ECO:0000313" key="1">
    <source>
        <dbReference type="EMBL" id="KAJ1372188.1"/>
    </source>
</evidence>
<dbReference type="EMBL" id="JAHQIW010007103">
    <property type="protein sequence ID" value="KAJ1372188.1"/>
    <property type="molecule type" value="Genomic_DNA"/>
</dbReference>